<dbReference type="AlphaFoldDB" id="A0A251XCH4"/>
<evidence type="ECO:0000256" key="4">
    <source>
        <dbReference type="ARBA" id="ARBA00023239"/>
    </source>
</evidence>
<dbReference type="InterPro" id="IPR003754">
    <property type="entry name" value="4pyrrol_synth_uPrphyn_synth"/>
</dbReference>
<dbReference type="OrthoDB" id="9787650at2"/>
<reference evidence="11 12" key="1">
    <citation type="submission" date="2016-12" db="EMBL/GenBank/DDBJ databases">
        <title>Thioflexothrix psekupsii D3 genome sequencing and assembly.</title>
        <authorList>
            <person name="Fomenkov A."/>
            <person name="Vincze T."/>
            <person name="Grabovich M."/>
            <person name="Anton B.P."/>
            <person name="Dubinina G."/>
            <person name="Orlova M."/>
            <person name="Belousova E."/>
            <person name="Roberts R.J."/>
        </authorList>
    </citation>
    <scope>NUCLEOTIDE SEQUENCE [LARGE SCALE GENOMIC DNA]</scope>
    <source>
        <strain evidence="11">D3</strain>
    </source>
</reference>
<evidence type="ECO:0000259" key="10">
    <source>
        <dbReference type="Pfam" id="PF02602"/>
    </source>
</evidence>
<evidence type="ECO:0000256" key="7">
    <source>
        <dbReference type="ARBA" id="ARBA00040167"/>
    </source>
</evidence>
<organism evidence="11 12">
    <name type="scientific">Thioflexithrix psekupsensis</name>
    <dbReference type="NCBI Taxonomy" id="1570016"/>
    <lineage>
        <taxon>Bacteria</taxon>
        <taxon>Pseudomonadati</taxon>
        <taxon>Pseudomonadota</taxon>
        <taxon>Gammaproteobacteria</taxon>
        <taxon>Thiotrichales</taxon>
        <taxon>Thioflexithrix</taxon>
    </lineage>
</organism>
<evidence type="ECO:0000256" key="1">
    <source>
        <dbReference type="ARBA" id="ARBA00004772"/>
    </source>
</evidence>
<comment type="pathway">
    <text evidence="1 9">Porphyrin-containing compound metabolism; protoporphyrin-IX biosynthesis; coproporphyrinogen-III from 5-aminolevulinate: step 3/4.</text>
</comment>
<keyword evidence="5 9" id="KW-0627">Porphyrin biosynthesis</keyword>
<dbReference type="Proteomes" id="UP000194798">
    <property type="component" value="Unassembled WGS sequence"/>
</dbReference>
<evidence type="ECO:0000256" key="9">
    <source>
        <dbReference type="RuleBase" id="RU366031"/>
    </source>
</evidence>
<comment type="catalytic activity">
    <reaction evidence="8 9">
        <text>hydroxymethylbilane = uroporphyrinogen III + H2O</text>
        <dbReference type="Rhea" id="RHEA:18965"/>
        <dbReference type="ChEBI" id="CHEBI:15377"/>
        <dbReference type="ChEBI" id="CHEBI:57308"/>
        <dbReference type="ChEBI" id="CHEBI:57845"/>
        <dbReference type="EC" id="4.2.1.75"/>
    </reaction>
</comment>
<dbReference type="CDD" id="cd06578">
    <property type="entry name" value="HemD"/>
    <property type="match status" value="1"/>
</dbReference>
<dbReference type="Gene3D" id="3.40.50.10090">
    <property type="match status" value="2"/>
</dbReference>
<comment type="similarity">
    <text evidence="2 9">Belongs to the uroporphyrinogen-III synthase family.</text>
</comment>
<keyword evidence="4 9" id="KW-0456">Lyase</keyword>
<dbReference type="PANTHER" id="PTHR38042:SF1">
    <property type="entry name" value="UROPORPHYRINOGEN-III SYNTHASE, CHLOROPLASTIC"/>
    <property type="match status" value="1"/>
</dbReference>
<dbReference type="Pfam" id="PF02602">
    <property type="entry name" value="HEM4"/>
    <property type="match status" value="1"/>
</dbReference>
<accession>A0A251XCH4</accession>
<feature type="domain" description="Tetrapyrrole biosynthesis uroporphyrinogen III synthase" evidence="10">
    <location>
        <begin position="23"/>
        <end position="241"/>
    </location>
</feature>
<protein>
    <recommendedName>
        <fullName evidence="7 9">Uroporphyrinogen-III synthase</fullName>
        <ecNumber evidence="3 9">4.2.1.75</ecNumber>
    </recommendedName>
</protein>
<proteinExistence type="inferred from homology"/>
<name>A0A251XCH4_9GAMM</name>
<evidence type="ECO:0000256" key="2">
    <source>
        <dbReference type="ARBA" id="ARBA00008133"/>
    </source>
</evidence>
<evidence type="ECO:0000256" key="6">
    <source>
        <dbReference type="ARBA" id="ARBA00037589"/>
    </source>
</evidence>
<dbReference type="SUPFAM" id="SSF69618">
    <property type="entry name" value="HemD-like"/>
    <property type="match status" value="1"/>
</dbReference>
<dbReference type="GO" id="GO:0006782">
    <property type="term" value="P:protoporphyrinogen IX biosynthetic process"/>
    <property type="evidence" value="ECO:0007669"/>
    <property type="project" value="UniProtKB-UniRule"/>
</dbReference>
<evidence type="ECO:0000313" key="11">
    <source>
        <dbReference type="EMBL" id="OUD16293.1"/>
    </source>
</evidence>
<dbReference type="PANTHER" id="PTHR38042">
    <property type="entry name" value="UROPORPHYRINOGEN-III SYNTHASE, CHLOROPLASTIC"/>
    <property type="match status" value="1"/>
</dbReference>
<dbReference type="GO" id="GO:0006780">
    <property type="term" value="P:uroporphyrinogen III biosynthetic process"/>
    <property type="evidence" value="ECO:0007669"/>
    <property type="project" value="UniProtKB-UniRule"/>
</dbReference>
<comment type="function">
    <text evidence="6 9">Catalyzes cyclization of the linear tetrapyrrole, hydroxymethylbilane, to the macrocyclic uroporphyrinogen III.</text>
</comment>
<dbReference type="UniPathway" id="UPA00251">
    <property type="reaction ID" value="UER00320"/>
</dbReference>
<comment type="caution">
    <text evidence="11">The sequence shown here is derived from an EMBL/GenBank/DDBJ whole genome shotgun (WGS) entry which is preliminary data.</text>
</comment>
<dbReference type="EMBL" id="MSLT01000001">
    <property type="protein sequence ID" value="OUD16293.1"/>
    <property type="molecule type" value="Genomic_DNA"/>
</dbReference>
<dbReference type="GO" id="GO:0004852">
    <property type="term" value="F:uroporphyrinogen-III synthase activity"/>
    <property type="evidence" value="ECO:0007669"/>
    <property type="project" value="UniProtKB-UniRule"/>
</dbReference>
<dbReference type="RefSeq" id="WP_086486695.1">
    <property type="nucleotide sequence ID" value="NZ_MSLT01000001.1"/>
</dbReference>
<gene>
    <name evidence="11" type="ORF">TPSD3_00800</name>
</gene>
<dbReference type="EC" id="4.2.1.75" evidence="3 9"/>
<dbReference type="InterPro" id="IPR036108">
    <property type="entry name" value="4pyrrol_syn_uPrphyn_synt_sf"/>
</dbReference>
<evidence type="ECO:0000256" key="3">
    <source>
        <dbReference type="ARBA" id="ARBA00013109"/>
    </source>
</evidence>
<evidence type="ECO:0000256" key="5">
    <source>
        <dbReference type="ARBA" id="ARBA00023244"/>
    </source>
</evidence>
<sequence>MNNLDGISVLVTRPAHQAESLCQMIKNAGGEPLPCPVIEIVEIPHNASLQHMAKQLDRFYLAIFISVNAVQYAMPTLLNVQKRWPKNVLVATVGKKTLEHLNEHEQLSVLCGVEPYNSETLLQRPELQSDIIRGRRIVIFRGEGGREFLAESLRLRGAEVSYVNVYRRVQPIPPDWREQQKPDIAVVTSREGLQNLFAMFDGQPWLRHTPLVVMSERVLAEAHVLGVQAPTLVAQVACDEGLFNALIRWRNEYHNVM</sequence>
<evidence type="ECO:0000256" key="8">
    <source>
        <dbReference type="ARBA" id="ARBA00048617"/>
    </source>
</evidence>
<keyword evidence="12" id="KW-1185">Reference proteome</keyword>
<dbReference type="InterPro" id="IPR039793">
    <property type="entry name" value="UROS/Hem4"/>
</dbReference>
<evidence type="ECO:0000313" key="12">
    <source>
        <dbReference type="Proteomes" id="UP000194798"/>
    </source>
</evidence>